<dbReference type="Proteomes" id="UP000295280">
    <property type="component" value="Unassembled WGS sequence"/>
</dbReference>
<dbReference type="InterPro" id="IPR006127">
    <property type="entry name" value="ZnuA-like"/>
</dbReference>
<dbReference type="PRINTS" id="PR00690">
    <property type="entry name" value="ADHESNFAMILY"/>
</dbReference>
<dbReference type="PRINTS" id="PR00691">
    <property type="entry name" value="ADHESINB"/>
</dbReference>
<evidence type="ECO:0000313" key="6">
    <source>
        <dbReference type="EMBL" id="TDM04163.1"/>
    </source>
</evidence>
<feature type="chain" id="PRO_5040458818" evidence="5">
    <location>
        <begin position="19"/>
        <end position="305"/>
    </location>
</feature>
<dbReference type="AlphaFoldDB" id="A0A9Q8FQX4"/>
<dbReference type="Pfam" id="PF01297">
    <property type="entry name" value="ZnuA"/>
    <property type="match status" value="1"/>
</dbReference>
<dbReference type="SUPFAM" id="SSF53807">
    <property type="entry name" value="Helical backbone' metal receptor"/>
    <property type="match status" value="1"/>
</dbReference>
<accession>A0A9Q8FQX4</accession>
<protein>
    <submittedName>
        <fullName evidence="6">ABC transporter substrate-binding protein</fullName>
    </submittedName>
</protein>
<dbReference type="Gene3D" id="3.40.50.1980">
    <property type="entry name" value="Nitrogenase molybdenum iron protein domain"/>
    <property type="match status" value="2"/>
</dbReference>
<dbReference type="InterPro" id="IPR006129">
    <property type="entry name" value="AdhesinB"/>
</dbReference>
<dbReference type="GO" id="GO:0046872">
    <property type="term" value="F:metal ion binding"/>
    <property type="evidence" value="ECO:0007669"/>
    <property type="project" value="InterPro"/>
</dbReference>
<dbReference type="GO" id="GO:0030001">
    <property type="term" value="P:metal ion transport"/>
    <property type="evidence" value="ECO:0007669"/>
    <property type="project" value="InterPro"/>
</dbReference>
<dbReference type="GO" id="GO:0007155">
    <property type="term" value="P:cell adhesion"/>
    <property type="evidence" value="ECO:0007669"/>
    <property type="project" value="InterPro"/>
</dbReference>
<evidence type="ECO:0000313" key="7">
    <source>
        <dbReference type="Proteomes" id="UP000295280"/>
    </source>
</evidence>
<organism evidence="6 7">
    <name type="scientific">Macrococcus carouselicus</name>
    <dbReference type="NCBI Taxonomy" id="69969"/>
    <lineage>
        <taxon>Bacteria</taxon>
        <taxon>Bacillati</taxon>
        <taxon>Bacillota</taxon>
        <taxon>Bacilli</taxon>
        <taxon>Bacillales</taxon>
        <taxon>Staphylococcaceae</taxon>
        <taxon>Macrococcus</taxon>
    </lineage>
</organism>
<evidence type="ECO:0000256" key="2">
    <source>
        <dbReference type="ARBA" id="ARBA00022729"/>
    </source>
</evidence>
<evidence type="ECO:0000256" key="4">
    <source>
        <dbReference type="SAM" id="Coils"/>
    </source>
</evidence>
<keyword evidence="7" id="KW-1185">Reference proteome</keyword>
<feature type="signal peptide" evidence="5">
    <location>
        <begin position="1"/>
        <end position="18"/>
    </location>
</feature>
<comment type="caution">
    <text evidence="6">The sequence shown here is derived from an EMBL/GenBank/DDBJ whole genome shotgun (WGS) entry which is preliminary data.</text>
</comment>
<dbReference type="OrthoDB" id="9810636at2"/>
<gene>
    <name evidence="6" type="ORF">ERX40_03060</name>
</gene>
<name>A0A9Q8FQX4_9STAP</name>
<keyword evidence="1 3" id="KW-0813">Transport</keyword>
<keyword evidence="2 5" id="KW-0732">Signal</keyword>
<dbReference type="PANTHER" id="PTHR42953">
    <property type="entry name" value="HIGH-AFFINITY ZINC UPTAKE SYSTEM PROTEIN ZNUA-RELATED"/>
    <property type="match status" value="1"/>
</dbReference>
<sequence>MKKLMILLVAVLVLGACSKEENNGKLKVYTTVFPFKSMTEQIGGNHIEVESIYPNGIDIHTYEPTQKDALEIAKGDMFVYSSDELDPVAAKIAKTVKNKEVLPVAAGLEESQLLDHHHDHDHEHEHEHSESAQDPHVWLDPVMNKTFAQQIKNRLIKLDPENKNEYEANYQKLAKDIDEIDKQMKDITKNPKRDTVYISHESIGYLANRYHFKEVGVSGMNNDEPSQQEIVSMINDIRELKPPYILYEQNIPSKITDIIKEKTDTQALNFHNMSVLTEEDSQNRNVSYQSLMKKNIETLNKALNE</sequence>
<reference evidence="6 7" key="1">
    <citation type="submission" date="2019-01" db="EMBL/GenBank/DDBJ databases">
        <title>Draft genome sequences of the type strains of six Macrococcus species.</title>
        <authorList>
            <person name="Mazhar S."/>
            <person name="Altermann E."/>
            <person name="Hill C."/>
            <person name="Mcauliffe O."/>
        </authorList>
    </citation>
    <scope>NUCLEOTIDE SEQUENCE [LARGE SCALE GENOMIC DNA]</scope>
    <source>
        <strain evidence="6 7">ATCC 51828</strain>
    </source>
</reference>
<dbReference type="EMBL" id="SCWD01000001">
    <property type="protein sequence ID" value="TDM04163.1"/>
    <property type="molecule type" value="Genomic_DNA"/>
</dbReference>
<evidence type="ECO:0000256" key="5">
    <source>
        <dbReference type="SAM" id="SignalP"/>
    </source>
</evidence>
<dbReference type="InterPro" id="IPR050492">
    <property type="entry name" value="Bact_metal-bind_prot9"/>
</dbReference>
<keyword evidence="4" id="KW-0175">Coiled coil</keyword>
<dbReference type="InterPro" id="IPR006128">
    <property type="entry name" value="Lipoprotein_PsaA-like"/>
</dbReference>
<evidence type="ECO:0000256" key="3">
    <source>
        <dbReference type="RuleBase" id="RU003512"/>
    </source>
</evidence>
<dbReference type="RefSeq" id="WP_133417024.1">
    <property type="nucleotide sequence ID" value="NZ_SCWD01000001.1"/>
</dbReference>
<proteinExistence type="inferred from homology"/>
<feature type="coiled-coil region" evidence="4">
    <location>
        <begin position="163"/>
        <end position="190"/>
    </location>
</feature>
<dbReference type="PROSITE" id="PS51257">
    <property type="entry name" value="PROKAR_LIPOPROTEIN"/>
    <property type="match status" value="1"/>
</dbReference>
<dbReference type="PANTHER" id="PTHR42953:SF8">
    <property type="entry name" value="ZINT DOMAIN-CONTAINING PROTEIN"/>
    <property type="match status" value="1"/>
</dbReference>
<evidence type="ECO:0000256" key="1">
    <source>
        <dbReference type="ARBA" id="ARBA00022448"/>
    </source>
</evidence>
<comment type="similarity">
    <text evidence="3">Belongs to the bacterial solute-binding protein 9 family.</text>
</comment>